<proteinExistence type="predicted"/>
<evidence type="ECO:0000256" key="4">
    <source>
        <dbReference type="PROSITE-ProRule" id="PRU00108"/>
    </source>
</evidence>
<evidence type="ECO:0000256" key="1">
    <source>
        <dbReference type="ARBA" id="ARBA00023125"/>
    </source>
</evidence>
<dbReference type="InterPro" id="IPR008422">
    <property type="entry name" value="KN_HD"/>
</dbReference>
<dbReference type="GeneID" id="20217324"/>
<protein>
    <recommendedName>
        <fullName evidence="6">Homeobox domain-containing protein</fullName>
    </recommendedName>
</protein>
<dbReference type="PROSITE" id="PS50071">
    <property type="entry name" value="HOMEOBOX_2"/>
    <property type="match status" value="1"/>
</dbReference>
<dbReference type="SMART" id="SM00389">
    <property type="entry name" value="HOX"/>
    <property type="match status" value="1"/>
</dbReference>
<evidence type="ECO:0000313" key="8">
    <source>
        <dbReference type="EnsemblMetazoa" id="HelroP92182"/>
    </source>
</evidence>
<dbReference type="EMBL" id="AMQM01009082">
    <property type="status" value="NOT_ANNOTATED_CDS"/>
    <property type="molecule type" value="Genomic_DNA"/>
</dbReference>
<evidence type="ECO:0000256" key="2">
    <source>
        <dbReference type="ARBA" id="ARBA00023155"/>
    </source>
</evidence>
<reference evidence="7 9" key="2">
    <citation type="journal article" date="2013" name="Nature">
        <title>Insights into bilaterian evolution from three spiralian genomes.</title>
        <authorList>
            <person name="Simakov O."/>
            <person name="Marletaz F."/>
            <person name="Cho S.J."/>
            <person name="Edsinger-Gonzales E."/>
            <person name="Havlak P."/>
            <person name="Hellsten U."/>
            <person name="Kuo D.H."/>
            <person name="Larsson T."/>
            <person name="Lv J."/>
            <person name="Arendt D."/>
            <person name="Savage R."/>
            <person name="Osoegawa K."/>
            <person name="de Jong P."/>
            <person name="Grimwood J."/>
            <person name="Chapman J.A."/>
            <person name="Shapiro H."/>
            <person name="Aerts A."/>
            <person name="Otillar R.P."/>
            <person name="Terry A.Y."/>
            <person name="Boore J.L."/>
            <person name="Grigoriev I.V."/>
            <person name="Lindberg D.R."/>
            <person name="Seaver E.C."/>
            <person name="Weisblat D.A."/>
            <person name="Putnam N.H."/>
            <person name="Rokhsar D.S."/>
        </authorList>
    </citation>
    <scope>NUCLEOTIDE SEQUENCE</scope>
</reference>
<dbReference type="AlphaFoldDB" id="T1G8C7"/>
<dbReference type="SUPFAM" id="SSF46689">
    <property type="entry name" value="Homeodomain-like"/>
    <property type="match status" value="1"/>
</dbReference>
<gene>
    <name evidence="8" type="primary">20217324</name>
    <name evidence="7" type="ORF">HELRODRAFT_92182</name>
</gene>
<organism evidence="8 9">
    <name type="scientific">Helobdella robusta</name>
    <name type="common">Californian leech</name>
    <dbReference type="NCBI Taxonomy" id="6412"/>
    <lineage>
        <taxon>Eukaryota</taxon>
        <taxon>Metazoa</taxon>
        <taxon>Spiralia</taxon>
        <taxon>Lophotrochozoa</taxon>
        <taxon>Annelida</taxon>
        <taxon>Clitellata</taxon>
        <taxon>Hirudinea</taxon>
        <taxon>Rhynchobdellida</taxon>
        <taxon>Glossiphoniidae</taxon>
        <taxon>Helobdella</taxon>
    </lineage>
</organism>
<evidence type="ECO:0000256" key="5">
    <source>
        <dbReference type="SAM" id="MobiDB-lite"/>
    </source>
</evidence>
<dbReference type="InParanoid" id="T1G8C7"/>
<dbReference type="InterPro" id="IPR031701">
    <property type="entry name" value="SIX1_SD"/>
</dbReference>
<dbReference type="CDD" id="cd00086">
    <property type="entry name" value="homeodomain"/>
    <property type="match status" value="1"/>
</dbReference>
<reference evidence="8" key="3">
    <citation type="submission" date="2015-06" db="UniProtKB">
        <authorList>
            <consortium name="EnsemblMetazoa"/>
        </authorList>
    </citation>
    <scope>IDENTIFICATION</scope>
</reference>
<feature type="domain" description="Homeobox" evidence="6">
    <location>
        <begin position="131"/>
        <end position="174"/>
    </location>
</feature>
<keyword evidence="2 4" id="KW-0371">Homeobox</keyword>
<feature type="DNA-binding region" description="Homeobox" evidence="4">
    <location>
        <begin position="133"/>
        <end position="175"/>
    </location>
</feature>
<dbReference type="HOGENOM" id="CLU_046914_4_0_1"/>
<dbReference type="GO" id="GO:0000981">
    <property type="term" value="F:DNA-binding transcription factor activity, RNA polymerase II-specific"/>
    <property type="evidence" value="ECO:0000318"/>
    <property type="project" value="GO_Central"/>
</dbReference>
<dbReference type="Pfam" id="PF05920">
    <property type="entry name" value="Homeobox_KN"/>
    <property type="match status" value="1"/>
</dbReference>
<comment type="subcellular location">
    <subcellularLocation>
        <location evidence="4">Nucleus</location>
    </subcellularLocation>
</comment>
<dbReference type="GO" id="GO:0006357">
    <property type="term" value="P:regulation of transcription by RNA polymerase II"/>
    <property type="evidence" value="ECO:0000318"/>
    <property type="project" value="GO_Central"/>
</dbReference>
<keyword evidence="3 4" id="KW-0539">Nucleus</keyword>
<dbReference type="FunFam" id="1.10.10.60:FF:000581">
    <property type="entry name" value="Homeobox protein six1a"/>
    <property type="match status" value="1"/>
</dbReference>
<dbReference type="EnsemblMetazoa" id="HelroT92182">
    <property type="protein sequence ID" value="HelroP92182"/>
    <property type="gene ID" value="HelroG92182"/>
</dbReference>
<dbReference type="OrthoDB" id="3501850at2759"/>
<reference evidence="9" key="1">
    <citation type="submission" date="2012-12" db="EMBL/GenBank/DDBJ databases">
        <authorList>
            <person name="Hellsten U."/>
            <person name="Grimwood J."/>
            <person name="Chapman J.A."/>
            <person name="Shapiro H."/>
            <person name="Aerts A."/>
            <person name="Otillar R.P."/>
            <person name="Terry A.Y."/>
            <person name="Boore J.L."/>
            <person name="Simakov O."/>
            <person name="Marletaz F."/>
            <person name="Cho S.-J."/>
            <person name="Edsinger-Gonzales E."/>
            <person name="Havlak P."/>
            <person name="Kuo D.-H."/>
            <person name="Larsson T."/>
            <person name="Lv J."/>
            <person name="Arendt D."/>
            <person name="Savage R."/>
            <person name="Osoegawa K."/>
            <person name="de Jong P."/>
            <person name="Lindberg D.R."/>
            <person name="Seaver E.C."/>
            <person name="Weisblat D.A."/>
            <person name="Putnam N.H."/>
            <person name="Grigoriev I.V."/>
            <person name="Rokhsar D.S."/>
        </authorList>
    </citation>
    <scope>NUCLEOTIDE SEQUENCE</scope>
</reference>
<feature type="compositionally biased region" description="Acidic residues" evidence="5">
    <location>
        <begin position="181"/>
        <end position="195"/>
    </location>
</feature>
<dbReference type="Pfam" id="PF16878">
    <property type="entry name" value="SIX1_SD"/>
    <property type="match status" value="1"/>
</dbReference>
<accession>T1G8C7</accession>
<dbReference type="eggNOG" id="KOG0775">
    <property type="taxonomic scope" value="Eukaryota"/>
</dbReference>
<dbReference type="KEGG" id="hro:HELRODRAFT_92182"/>
<feature type="region of interest" description="Disordered" evidence="5">
    <location>
        <begin position="174"/>
        <end position="195"/>
    </location>
</feature>
<dbReference type="GO" id="GO:0005667">
    <property type="term" value="C:transcription regulator complex"/>
    <property type="evidence" value="ECO:0000318"/>
    <property type="project" value="GO_Central"/>
</dbReference>
<sequence>MVVFTKEQLMCICEVLLKECKYDKLRELLVSNEFRTYENDIFVLVRIKVHLHYSEYDSVYHLIMNRLFNKCYHKELQMLWDEAHYRQYQTKKGLLMTTDKFRIRKKHPYPATIWDGEGESYGVKVRVRMQLNKSFQMNHYPTESEKVRLCKETSLTRVQINNWFKNKRQRFKTKNFGKNDSDEDDDLEMLDDSRK</sequence>
<keyword evidence="9" id="KW-1185">Reference proteome</keyword>
<dbReference type="InterPro" id="IPR009057">
    <property type="entry name" value="Homeodomain-like_sf"/>
</dbReference>
<evidence type="ECO:0000313" key="7">
    <source>
        <dbReference type="EMBL" id="ESO09713.1"/>
    </source>
</evidence>
<dbReference type="EMBL" id="KB095927">
    <property type="protein sequence ID" value="ESO09713.1"/>
    <property type="molecule type" value="Genomic_DNA"/>
</dbReference>
<name>T1G8C7_HELRO</name>
<dbReference type="InterPro" id="IPR001356">
    <property type="entry name" value="HD"/>
</dbReference>
<dbReference type="PANTHER" id="PTHR10390">
    <property type="entry name" value="HOMEOBOX PROTEIN SIX"/>
    <property type="match status" value="1"/>
</dbReference>
<dbReference type="Gene3D" id="1.10.10.60">
    <property type="entry name" value="Homeodomain-like"/>
    <property type="match status" value="1"/>
</dbReference>
<evidence type="ECO:0000256" key="3">
    <source>
        <dbReference type="ARBA" id="ARBA00023242"/>
    </source>
</evidence>
<keyword evidence="1 4" id="KW-0238">DNA-binding</keyword>
<evidence type="ECO:0000259" key="6">
    <source>
        <dbReference type="PROSITE" id="PS50071"/>
    </source>
</evidence>
<dbReference type="Proteomes" id="UP000015101">
    <property type="component" value="Unassembled WGS sequence"/>
</dbReference>
<dbReference type="PANTHER" id="PTHR10390:SF61">
    <property type="entry name" value="HOMEOBOX PROTEIN SIX2"/>
    <property type="match status" value="1"/>
</dbReference>
<dbReference type="CTD" id="20217324"/>
<dbReference type="RefSeq" id="XP_009012183.1">
    <property type="nucleotide sequence ID" value="XM_009013935.1"/>
</dbReference>
<evidence type="ECO:0000313" key="9">
    <source>
        <dbReference type="Proteomes" id="UP000015101"/>
    </source>
</evidence>
<dbReference type="GO" id="GO:0000978">
    <property type="term" value="F:RNA polymerase II cis-regulatory region sequence-specific DNA binding"/>
    <property type="evidence" value="ECO:0000318"/>
    <property type="project" value="GO_Central"/>
</dbReference>
<dbReference type="GO" id="GO:0005634">
    <property type="term" value="C:nucleus"/>
    <property type="evidence" value="ECO:0000318"/>
    <property type="project" value="GO_Central"/>
</dbReference>